<dbReference type="InterPro" id="IPR029033">
    <property type="entry name" value="His_PPase_superfam"/>
</dbReference>
<evidence type="ECO:0000313" key="6">
    <source>
        <dbReference type="Proteomes" id="UP000477488"/>
    </source>
</evidence>
<dbReference type="Gene3D" id="3.40.50.1240">
    <property type="entry name" value="Phosphoglycerate mutase-like"/>
    <property type="match status" value="2"/>
</dbReference>
<dbReference type="PROSITE" id="PS00616">
    <property type="entry name" value="HIS_ACID_PHOSPHAT_1"/>
    <property type="match status" value="1"/>
</dbReference>
<dbReference type="EMBL" id="VUMH01000004">
    <property type="protein sequence ID" value="MSS27527.1"/>
    <property type="molecule type" value="Genomic_DNA"/>
</dbReference>
<keyword evidence="2" id="KW-0378">Hydrolase</keyword>
<dbReference type="GO" id="GO:0050308">
    <property type="term" value="F:sugar-phosphatase activity"/>
    <property type="evidence" value="ECO:0007669"/>
    <property type="project" value="TreeGrafter"/>
</dbReference>
<feature type="chain" id="PRO_5026973675" evidence="4">
    <location>
        <begin position="27"/>
        <end position="476"/>
    </location>
</feature>
<accession>A0A6L5XK37</accession>
<name>A0A6L5XK37_9BACT</name>
<protein>
    <submittedName>
        <fullName evidence="5">Histidine-type phosphatase</fullName>
    </submittedName>
</protein>
<evidence type="ECO:0000256" key="2">
    <source>
        <dbReference type="ARBA" id="ARBA00022801"/>
    </source>
</evidence>
<reference evidence="5 6" key="1">
    <citation type="submission" date="2019-09" db="EMBL/GenBank/DDBJ databases">
        <title>In-depth cultivation of the pig gut microbiome towards novel bacterial diversity and tailored functional studies.</title>
        <authorList>
            <person name="Wylensek D."/>
            <person name="Hitch T.C.A."/>
            <person name="Clavel T."/>
        </authorList>
    </citation>
    <scope>NUCLEOTIDE SEQUENCE [LARGE SCALE GENOMIC DNA]</scope>
    <source>
        <strain evidence="5 6">PG-178-WT-4</strain>
    </source>
</reference>
<organism evidence="5 6">
    <name type="scientific">Desulfovibrio porci</name>
    <dbReference type="NCBI Taxonomy" id="2605782"/>
    <lineage>
        <taxon>Bacteria</taxon>
        <taxon>Pseudomonadati</taxon>
        <taxon>Thermodesulfobacteriota</taxon>
        <taxon>Desulfovibrionia</taxon>
        <taxon>Desulfovibrionales</taxon>
        <taxon>Desulfovibrionaceae</taxon>
        <taxon>Desulfovibrio</taxon>
    </lineage>
</organism>
<proteinExistence type="inferred from homology"/>
<dbReference type="CDD" id="cd07061">
    <property type="entry name" value="HP_HAP_like"/>
    <property type="match status" value="1"/>
</dbReference>
<dbReference type="PANTHER" id="PTHR11567:SF110">
    <property type="entry name" value="2-PHOSPHOXYLOSE PHOSPHATASE 1"/>
    <property type="match status" value="1"/>
</dbReference>
<dbReference type="InterPro" id="IPR050645">
    <property type="entry name" value="Histidine_acid_phosphatase"/>
</dbReference>
<dbReference type="Proteomes" id="UP000477488">
    <property type="component" value="Unassembled WGS sequence"/>
</dbReference>
<dbReference type="Pfam" id="PF00328">
    <property type="entry name" value="His_Phos_2"/>
    <property type="match status" value="2"/>
</dbReference>
<feature type="region of interest" description="Disordered" evidence="3">
    <location>
        <begin position="455"/>
        <end position="476"/>
    </location>
</feature>
<evidence type="ECO:0000256" key="4">
    <source>
        <dbReference type="SAM" id="SignalP"/>
    </source>
</evidence>
<evidence type="ECO:0000313" key="5">
    <source>
        <dbReference type="EMBL" id="MSS27527.1"/>
    </source>
</evidence>
<comment type="similarity">
    <text evidence="1">Belongs to the histidine acid phosphatase family.</text>
</comment>
<feature type="signal peptide" evidence="4">
    <location>
        <begin position="1"/>
        <end position="26"/>
    </location>
</feature>
<dbReference type="RefSeq" id="WP_154509965.1">
    <property type="nucleotide sequence ID" value="NZ_JAXELC010000048.1"/>
</dbReference>
<dbReference type="PANTHER" id="PTHR11567">
    <property type="entry name" value="ACID PHOSPHATASE-RELATED"/>
    <property type="match status" value="1"/>
</dbReference>
<dbReference type="SUPFAM" id="SSF53254">
    <property type="entry name" value="Phosphoglycerate mutase-like"/>
    <property type="match status" value="1"/>
</dbReference>
<dbReference type="InterPro" id="IPR033379">
    <property type="entry name" value="Acid_Pase_AS"/>
</dbReference>
<comment type="caution">
    <text evidence="5">The sequence shown here is derived from an EMBL/GenBank/DDBJ whole genome shotgun (WGS) entry which is preliminary data.</text>
</comment>
<dbReference type="GO" id="GO:0030288">
    <property type="term" value="C:outer membrane-bounded periplasmic space"/>
    <property type="evidence" value="ECO:0007669"/>
    <property type="project" value="TreeGrafter"/>
</dbReference>
<evidence type="ECO:0000256" key="3">
    <source>
        <dbReference type="SAM" id="MobiDB-lite"/>
    </source>
</evidence>
<sequence>MRTLHLLFFSLACAVFMAFPVGSAAADDDARLLKIVALSRHGVRSPTQELKTLSLWSERLWPHWPVERGHLTPRGARLVSAMWADMRGVLLNYGLLPDAACPPPGAVFVRADTDQRTRATARALLEGLAPDCAQGYAVADAKPDPLFHPVKAGLYAFDPAAAATNVLSMTDGGLDRLQEDFASPLALIDQLSAPPSPDLCSRFGLPPQCRLSDIPTSVSVSPEGRSVGLTGGLGIASSLAEIFLLEYGQWPGSPAGWGQVDGATLKQVLPVHSRIFDVVNRAPLVAWARGSSLLTEMAAALTGTHYDQRLNAASLVVFVGHDTNIANLGALLGVNWQARGYPPNDIPPAGVLFLELWGQGDRREVRVRFYAQPPEALHAPFAEEKLLLSGVPSRQRDVASPVQSPDVRNELLAGDESSVDPRLHAPAAAEVSAPPVVGAARFELADFRQLVREKTAGAPLAPQQVPRLHPGREVRK</sequence>
<dbReference type="InterPro" id="IPR000560">
    <property type="entry name" value="His_Pase_clade-2"/>
</dbReference>
<keyword evidence="4" id="KW-0732">Signal</keyword>
<gene>
    <name evidence="5" type="ORF">FYJ44_05560</name>
</gene>
<evidence type="ECO:0000256" key="1">
    <source>
        <dbReference type="ARBA" id="ARBA00005375"/>
    </source>
</evidence>
<keyword evidence="6" id="KW-1185">Reference proteome</keyword>
<dbReference type="AlphaFoldDB" id="A0A6L5XK37"/>